<gene>
    <name evidence="4" type="ORF">B5C34_04515</name>
</gene>
<dbReference type="SMART" id="SM00028">
    <property type="entry name" value="TPR"/>
    <property type="match status" value="3"/>
</dbReference>
<dbReference type="Gene3D" id="1.25.40.10">
    <property type="entry name" value="Tetratricopeptide repeat domain"/>
    <property type="match status" value="1"/>
</dbReference>
<comment type="caution">
    <text evidence="4">The sequence shown here is derived from an EMBL/GenBank/DDBJ whole genome shotgun (WGS) entry which is preliminary data.</text>
</comment>
<dbReference type="RefSeq" id="WP_088711578.1">
    <property type="nucleotide sequence ID" value="NZ_NFZT01000001.1"/>
</dbReference>
<dbReference type="OrthoDB" id="7566477at2"/>
<organism evidence="4 5">
    <name type="scientific">Pacificimonas flava</name>
    <dbReference type="NCBI Taxonomy" id="1234595"/>
    <lineage>
        <taxon>Bacteria</taxon>
        <taxon>Pseudomonadati</taxon>
        <taxon>Pseudomonadota</taxon>
        <taxon>Alphaproteobacteria</taxon>
        <taxon>Sphingomonadales</taxon>
        <taxon>Sphingosinicellaceae</taxon>
        <taxon>Pacificimonas</taxon>
    </lineage>
</organism>
<evidence type="ECO:0000313" key="5">
    <source>
        <dbReference type="Proteomes" id="UP000198462"/>
    </source>
</evidence>
<dbReference type="AlphaFoldDB" id="A0A219B373"/>
<reference evidence="5" key="1">
    <citation type="submission" date="2017-05" db="EMBL/GenBank/DDBJ databases">
        <authorList>
            <person name="Lin X."/>
        </authorList>
    </citation>
    <scope>NUCLEOTIDE SEQUENCE [LARGE SCALE GENOMIC DNA]</scope>
    <source>
        <strain evidence="5">JLT2012</strain>
    </source>
</reference>
<accession>A0A219B373</accession>
<dbReference type="InterPro" id="IPR011990">
    <property type="entry name" value="TPR-like_helical_dom_sf"/>
</dbReference>
<dbReference type="InterPro" id="IPR019734">
    <property type="entry name" value="TPR_rpt"/>
</dbReference>
<dbReference type="PROSITE" id="PS50005">
    <property type="entry name" value="TPR"/>
    <property type="match status" value="1"/>
</dbReference>
<feature type="repeat" description="TPR" evidence="1">
    <location>
        <begin position="179"/>
        <end position="212"/>
    </location>
</feature>
<feature type="signal peptide" evidence="3">
    <location>
        <begin position="1"/>
        <end position="16"/>
    </location>
</feature>
<dbReference type="SUPFAM" id="SSF48452">
    <property type="entry name" value="TPR-like"/>
    <property type="match status" value="1"/>
</dbReference>
<name>A0A219B373_9SPHN</name>
<dbReference type="Pfam" id="PF13432">
    <property type="entry name" value="TPR_16"/>
    <property type="match status" value="1"/>
</dbReference>
<feature type="chain" id="PRO_5013324571" evidence="3">
    <location>
        <begin position="17"/>
        <end position="227"/>
    </location>
</feature>
<keyword evidence="3" id="KW-0732">Signal</keyword>
<evidence type="ECO:0000256" key="2">
    <source>
        <dbReference type="SAM" id="MobiDB-lite"/>
    </source>
</evidence>
<evidence type="ECO:0000256" key="3">
    <source>
        <dbReference type="SAM" id="SignalP"/>
    </source>
</evidence>
<sequence>MFHVIALAAALQAAVAAQGPQPGAAAADDPPVSEATAYRECVAMSAAEPARAERMARQWVDQLEGGVPARHCLGLAQLALGKADEARTTFESAARIAEATGLAQASDLYRLAGEAALEGGDGAAALDLANRAVLALPRGDGRASADAYLFRGSLHGAAGRLDEARGDLLAAVQNDRGRHEAWLLLAAAERRAGNLAGAESAIREALKLAPEDPATQQEAAAIADDLP</sequence>
<proteinExistence type="predicted"/>
<evidence type="ECO:0000256" key="1">
    <source>
        <dbReference type="PROSITE-ProRule" id="PRU00339"/>
    </source>
</evidence>
<evidence type="ECO:0000313" key="4">
    <source>
        <dbReference type="EMBL" id="OWV32787.1"/>
    </source>
</evidence>
<keyword evidence="5" id="KW-1185">Reference proteome</keyword>
<protein>
    <submittedName>
        <fullName evidence="4">Uncharacterized protein</fullName>
    </submittedName>
</protein>
<dbReference type="Proteomes" id="UP000198462">
    <property type="component" value="Unassembled WGS sequence"/>
</dbReference>
<feature type="region of interest" description="Disordered" evidence="2">
    <location>
        <begin position="207"/>
        <end position="227"/>
    </location>
</feature>
<keyword evidence="1" id="KW-0802">TPR repeat</keyword>
<dbReference type="EMBL" id="NFZT01000001">
    <property type="protein sequence ID" value="OWV32787.1"/>
    <property type="molecule type" value="Genomic_DNA"/>
</dbReference>